<dbReference type="PANTHER" id="PTHR31649:SF1">
    <property type="entry name" value="FARNESOIC ACID O-METHYL TRANSFERASE DOMAIN-CONTAINING PROTEIN"/>
    <property type="match status" value="1"/>
</dbReference>
<dbReference type="EMBL" id="CAJNOL010007223">
    <property type="protein sequence ID" value="CAF1626268.1"/>
    <property type="molecule type" value="Genomic_DNA"/>
</dbReference>
<proteinExistence type="predicted"/>
<feature type="non-terminal residue" evidence="1">
    <location>
        <position position="1"/>
    </location>
</feature>
<organism evidence="1 3">
    <name type="scientific">Rotaria sordida</name>
    <dbReference type="NCBI Taxonomy" id="392033"/>
    <lineage>
        <taxon>Eukaryota</taxon>
        <taxon>Metazoa</taxon>
        <taxon>Spiralia</taxon>
        <taxon>Gnathifera</taxon>
        <taxon>Rotifera</taxon>
        <taxon>Eurotatoria</taxon>
        <taxon>Bdelloidea</taxon>
        <taxon>Philodinida</taxon>
        <taxon>Philodinidae</taxon>
        <taxon>Rotaria</taxon>
    </lineage>
</organism>
<dbReference type="Pfam" id="PF11901">
    <property type="entry name" value="DM9"/>
    <property type="match status" value="1"/>
</dbReference>
<dbReference type="Proteomes" id="UP000663870">
    <property type="component" value="Unassembled WGS sequence"/>
</dbReference>
<evidence type="ECO:0000313" key="1">
    <source>
        <dbReference type="EMBL" id="CAF1406810.1"/>
    </source>
</evidence>
<dbReference type="EMBL" id="CAJNOH010005710">
    <property type="protein sequence ID" value="CAF1406810.1"/>
    <property type="molecule type" value="Genomic_DNA"/>
</dbReference>
<dbReference type="InterPro" id="IPR006616">
    <property type="entry name" value="DM9_repeat"/>
</dbReference>
<dbReference type="Proteomes" id="UP000663854">
    <property type="component" value="Unassembled WGS sequence"/>
</dbReference>
<reference evidence="1" key="1">
    <citation type="submission" date="2021-02" db="EMBL/GenBank/DDBJ databases">
        <authorList>
            <person name="Nowell W R."/>
        </authorList>
    </citation>
    <scope>NUCLEOTIDE SEQUENCE</scope>
</reference>
<sequence length="177" mass="19816">SDGLVWRSLSSNDDKFPSDAVLIDGSEDDSLQMKQMYIGAVNLQQCSCHGPVGDVAVGYVKRHRIGKTEKFTTIVSYAYGTKAIKADANDCMLRILTNPTGLKLLWLPGKEGQVPKNAVGYSYLDDETSRVVHIARTTDSKIIGKMHPHQRCLYFPNFEKNIEEKRSEYEILCVANE</sequence>
<evidence type="ECO:0000313" key="3">
    <source>
        <dbReference type="Proteomes" id="UP000663854"/>
    </source>
</evidence>
<keyword evidence="4" id="KW-1185">Reference proteome</keyword>
<evidence type="ECO:0000313" key="4">
    <source>
        <dbReference type="Proteomes" id="UP000663870"/>
    </source>
</evidence>
<accession>A0A815LE03</accession>
<dbReference type="SMART" id="SM00696">
    <property type="entry name" value="DM9"/>
    <property type="match status" value="1"/>
</dbReference>
<gene>
    <name evidence="2" type="ORF">JXQ802_LOCUS51214</name>
    <name evidence="1" type="ORF">PYM288_LOCUS34998</name>
</gene>
<dbReference type="PANTHER" id="PTHR31649">
    <property type="entry name" value="AGAP009604-PA"/>
    <property type="match status" value="1"/>
</dbReference>
<name>A0A815LE03_9BILA</name>
<comment type="caution">
    <text evidence="1">The sequence shown here is derived from an EMBL/GenBank/DDBJ whole genome shotgun (WGS) entry which is preliminary data.</text>
</comment>
<dbReference type="AlphaFoldDB" id="A0A815LE03"/>
<protein>
    <submittedName>
        <fullName evidence="1">Uncharacterized protein</fullName>
    </submittedName>
</protein>
<evidence type="ECO:0000313" key="2">
    <source>
        <dbReference type="EMBL" id="CAF1626268.1"/>
    </source>
</evidence>